<accession>A0A1I5DB85</accession>
<keyword evidence="1" id="KW-0472">Membrane</keyword>
<proteinExistence type="predicted"/>
<evidence type="ECO:0000259" key="2">
    <source>
        <dbReference type="Pfam" id="PF12158"/>
    </source>
</evidence>
<protein>
    <recommendedName>
        <fullName evidence="2">DUF3592 domain-containing protein</fullName>
    </recommendedName>
</protein>
<keyword evidence="4" id="KW-1185">Reference proteome</keyword>
<dbReference type="Pfam" id="PF12158">
    <property type="entry name" value="DUF3592"/>
    <property type="match status" value="1"/>
</dbReference>
<dbReference type="EMBL" id="FOVH01000003">
    <property type="protein sequence ID" value="SFN96499.1"/>
    <property type="molecule type" value="Genomic_DNA"/>
</dbReference>
<feature type="domain" description="DUF3592" evidence="2">
    <location>
        <begin position="39"/>
        <end position="108"/>
    </location>
</feature>
<dbReference type="InterPro" id="IPR021994">
    <property type="entry name" value="DUF3592"/>
</dbReference>
<reference evidence="3 4" key="1">
    <citation type="submission" date="2016-10" db="EMBL/GenBank/DDBJ databases">
        <authorList>
            <person name="de Groot N.N."/>
        </authorList>
    </citation>
    <scope>NUCLEOTIDE SEQUENCE [LARGE SCALE GENOMIC DNA]</scope>
    <source>
        <strain evidence="3 4">DSM 43067</strain>
    </source>
</reference>
<gene>
    <name evidence="3" type="ORF">SAMN04489713_103567</name>
</gene>
<dbReference type="OrthoDB" id="4212335at2"/>
<dbReference type="eggNOG" id="ENOG5030M7S">
    <property type="taxonomic scope" value="Bacteria"/>
</dbReference>
<dbReference type="InParanoid" id="A0A1I5DB85"/>
<dbReference type="AlphaFoldDB" id="A0A1I5DB85"/>
<sequence length="139" mass="14822">MSDWLLGLIALVLGVALVVAGIHRYRTGRAFLASAQRVPGMVTGIHRVETTDSYEFFPVLRFRTLEGAEVETVGQTRGGSYELTRLKGTAVPVLYDPRNPRTARMDTSSGRGLAGSLGMAAIGAVFAVLGIVMLLLMAA</sequence>
<keyword evidence="1" id="KW-1133">Transmembrane helix</keyword>
<organism evidence="3 4">
    <name type="scientific">Actinomadura madurae</name>
    <dbReference type="NCBI Taxonomy" id="1993"/>
    <lineage>
        <taxon>Bacteria</taxon>
        <taxon>Bacillati</taxon>
        <taxon>Actinomycetota</taxon>
        <taxon>Actinomycetes</taxon>
        <taxon>Streptosporangiales</taxon>
        <taxon>Thermomonosporaceae</taxon>
        <taxon>Actinomadura</taxon>
    </lineage>
</organism>
<dbReference type="RefSeq" id="WP_021594692.1">
    <property type="nucleotide sequence ID" value="NZ_CP083237.1"/>
</dbReference>
<keyword evidence="1" id="KW-0812">Transmembrane</keyword>
<evidence type="ECO:0000256" key="1">
    <source>
        <dbReference type="SAM" id="Phobius"/>
    </source>
</evidence>
<dbReference type="STRING" id="1993.SAMN04489713_103567"/>
<evidence type="ECO:0000313" key="3">
    <source>
        <dbReference type="EMBL" id="SFN96499.1"/>
    </source>
</evidence>
<feature type="transmembrane region" description="Helical" evidence="1">
    <location>
        <begin position="113"/>
        <end position="136"/>
    </location>
</feature>
<name>A0A1I5DB85_9ACTN</name>
<evidence type="ECO:0000313" key="4">
    <source>
        <dbReference type="Proteomes" id="UP000183413"/>
    </source>
</evidence>
<dbReference type="GeneID" id="99651201"/>
<dbReference type="Proteomes" id="UP000183413">
    <property type="component" value="Unassembled WGS sequence"/>
</dbReference>